<dbReference type="PANTHER" id="PTHR24399:SF70">
    <property type="entry name" value="C2H2-TYPE DOMAIN-CONTAINING PROTEIN"/>
    <property type="match status" value="1"/>
</dbReference>
<dbReference type="GO" id="GO:0008270">
    <property type="term" value="F:zinc ion binding"/>
    <property type="evidence" value="ECO:0007669"/>
    <property type="project" value="UniProtKB-KW"/>
</dbReference>
<dbReference type="FunFam" id="3.30.160.60:FF:001009">
    <property type="entry name" value="Zinc finger protein 26"/>
    <property type="match status" value="1"/>
</dbReference>
<dbReference type="Pfam" id="PF00096">
    <property type="entry name" value="zf-C2H2"/>
    <property type="match status" value="11"/>
</dbReference>
<dbReference type="PANTHER" id="PTHR24399">
    <property type="entry name" value="ZINC FINGER AND BTB DOMAIN-CONTAINING"/>
    <property type="match status" value="1"/>
</dbReference>
<evidence type="ECO:0000256" key="2">
    <source>
        <dbReference type="ARBA" id="ARBA00006991"/>
    </source>
</evidence>
<evidence type="ECO:0000256" key="4">
    <source>
        <dbReference type="ARBA" id="ARBA00022737"/>
    </source>
</evidence>
<dbReference type="PROSITE" id="PS00028">
    <property type="entry name" value="ZINC_FINGER_C2H2_1"/>
    <property type="match status" value="14"/>
</dbReference>
<feature type="domain" description="C2H2-type" evidence="13">
    <location>
        <begin position="160"/>
        <end position="187"/>
    </location>
</feature>
<evidence type="ECO:0000256" key="7">
    <source>
        <dbReference type="ARBA" id="ARBA00023015"/>
    </source>
</evidence>
<organism evidence="14 15">
    <name type="scientific">Collichthys lucidus</name>
    <name type="common">Big head croaker</name>
    <name type="synonym">Sciaena lucida</name>
    <dbReference type="NCBI Taxonomy" id="240159"/>
    <lineage>
        <taxon>Eukaryota</taxon>
        <taxon>Metazoa</taxon>
        <taxon>Chordata</taxon>
        <taxon>Craniata</taxon>
        <taxon>Vertebrata</taxon>
        <taxon>Euteleostomi</taxon>
        <taxon>Actinopterygii</taxon>
        <taxon>Neopterygii</taxon>
        <taxon>Teleostei</taxon>
        <taxon>Neoteleostei</taxon>
        <taxon>Acanthomorphata</taxon>
        <taxon>Eupercaria</taxon>
        <taxon>Sciaenidae</taxon>
        <taxon>Collichthys</taxon>
    </lineage>
</organism>
<feature type="domain" description="C2H2-type" evidence="13">
    <location>
        <begin position="686"/>
        <end position="713"/>
    </location>
</feature>
<feature type="compositionally biased region" description="Polar residues" evidence="12">
    <location>
        <begin position="424"/>
        <end position="442"/>
    </location>
</feature>
<dbReference type="Proteomes" id="UP000298787">
    <property type="component" value="Chromosome 3"/>
</dbReference>
<comment type="similarity">
    <text evidence="2">Belongs to the krueppel C2H2-type zinc-finger protein family.</text>
</comment>
<dbReference type="GO" id="GO:0005654">
    <property type="term" value="C:nucleoplasm"/>
    <property type="evidence" value="ECO:0007669"/>
    <property type="project" value="TreeGrafter"/>
</dbReference>
<feature type="domain" description="C2H2-type" evidence="13">
    <location>
        <begin position="602"/>
        <end position="629"/>
    </location>
</feature>
<protein>
    <submittedName>
        <fullName evidence="14">Zinc finger protein 814</fullName>
    </submittedName>
</protein>
<evidence type="ECO:0000256" key="8">
    <source>
        <dbReference type="ARBA" id="ARBA00023125"/>
    </source>
</evidence>
<dbReference type="InterPro" id="IPR036236">
    <property type="entry name" value="Znf_C2H2_sf"/>
</dbReference>
<dbReference type="Pfam" id="PF13912">
    <property type="entry name" value="zf-C2H2_6"/>
    <property type="match status" value="1"/>
</dbReference>
<evidence type="ECO:0000313" key="14">
    <source>
        <dbReference type="EMBL" id="TKS68571.1"/>
    </source>
</evidence>
<proteinExistence type="inferred from homology"/>
<dbReference type="PROSITE" id="PS50157">
    <property type="entry name" value="ZINC_FINGER_C2H2_2"/>
    <property type="match status" value="15"/>
</dbReference>
<feature type="domain" description="C2H2-type" evidence="13">
    <location>
        <begin position="89"/>
        <end position="116"/>
    </location>
</feature>
<dbReference type="EMBL" id="CM014080">
    <property type="protein sequence ID" value="TKS68571.1"/>
    <property type="molecule type" value="Genomic_DNA"/>
</dbReference>
<evidence type="ECO:0000256" key="3">
    <source>
        <dbReference type="ARBA" id="ARBA00022723"/>
    </source>
</evidence>
<dbReference type="FunFam" id="3.30.160.60:FF:000624">
    <property type="entry name" value="zinc finger protein 697"/>
    <property type="match status" value="3"/>
</dbReference>
<evidence type="ECO:0000256" key="9">
    <source>
        <dbReference type="ARBA" id="ARBA00023163"/>
    </source>
</evidence>
<feature type="domain" description="C2H2-type" evidence="13">
    <location>
        <begin position="237"/>
        <end position="265"/>
    </location>
</feature>
<evidence type="ECO:0000256" key="11">
    <source>
        <dbReference type="PROSITE-ProRule" id="PRU00042"/>
    </source>
</evidence>
<feature type="domain" description="C2H2-type" evidence="13">
    <location>
        <begin position="188"/>
        <end position="215"/>
    </location>
</feature>
<evidence type="ECO:0000259" key="13">
    <source>
        <dbReference type="PROSITE" id="PS50157"/>
    </source>
</evidence>
<feature type="domain" description="C2H2-type" evidence="13">
    <location>
        <begin position="714"/>
        <end position="741"/>
    </location>
</feature>
<reference evidence="14 15" key="1">
    <citation type="submission" date="2019-01" db="EMBL/GenBank/DDBJ databases">
        <title>Genome Assembly of Collichthys lucidus.</title>
        <authorList>
            <person name="Cai M."/>
            <person name="Xiao S."/>
        </authorList>
    </citation>
    <scope>NUCLEOTIDE SEQUENCE [LARGE SCALE GENOMIC DNA]</scope>
    <source>
        <strain evidence="14">JT15FE1705JMU</strain>
        <tissue evidence="14">Muscle</tissue>
    </source>
</reference>
<dbReference type="Gene3D" id="3.30.160.60">
    <property type="entry name" value="Classic Zinc Finger"/>
    <property type="match status" value="13"/>
</dbReference>
<feature type="domain" description="C2H2-type" evidence="13">
    <location>
        <begin position="576"/>
        <end position="603"/>
    </location>
</feature>
<comment type="subcellular location">
    <subcellularLocation>
        <location evidence="1">Nucleus</location>
    </subcellularLocation>
</comment>
<dbReference type="SUPFAM" id="SSF57667">
    <property type="entry name" value="beta-beta-alpha zinc fingers"/>
    <property type="match status" value="9"/>
</dbReference>
<dbReference type="FunFam" id="3.30.160.60:FF:000322">
    <property type="entry name" value="GDNF-inducible zinc finger protein 1"/>
    <property type="match status" value="1"/>
</dbReference>
<evidence type="ECO:0000256" key="5">
    <source>
        <dbReference type="ARBA" id="ARBA00022771"/>
    </source>
</evidence>
<evidence type="ECO:0000256" key="6">
    <source>
        <dbReference type="ARBA" id="ARBA00022833"/>
    </source>
</evidence>
<evidence type="ECO:0000256" key="1">
    <source>
        <dbReference type="ARBA" id="ARBA00004123"/>
    </source>
</evidence>
<dbReference type="FunFam" id="3.30.160.60:FF:001480">
    <property type="entry name" value="Si:cabz01071911.3"/>
    <property type="match status" value="1"/>
</dbReference>
<feature type="compositionally biased region" description="Basic and acidic residues" evidence="12">
    <location>
        <begin position="443"/>
        <end position="490"/>
    </location>
</feature>
<feature type="compositionally biased region" description="Basic and acidic residues" evidence="12">
    <location>
        <begin position="406"/>
        <end position="419"/>
    </location>
</feature>
<feature type="domain" description="C2H2-type" evidence="13">
    <location>
        <begin position="502"/>
        <end position="529"/>
    </location>
</feature>
<evidence type="ECO:0000256" key="10">
    <source>
        <dbReference type="ARBA" id="ARBA00023242"/>
    </source>
</evidence>
<feature type="domain" description="C2H2-type" evidence="13">
    <location>
        <begin position="294"/>
        <end position="321"/>
    </location>
</feature>
<feature type="domain" description="C2H2-type" evidence="13">
    <location>
        <begin position="530"/>
        <end position="557"/>
    </location>
</feature>
<dbReference type="InterPro" id="IPR013087">
    <property type="entry name" value="Znf_C2H2_type"/>
</dbReference>
<dbReference type="GO" id="GO:0001227">
    <property type="term" value="F:DNA-binding transcription repressor activity, RNA polymerase II-specific"/>
    <property type="evidence" value="ECO:0007669"/>
    <property type="project" value="TreeGrafter"/>
</dbReference>
<dbReference type="SMART" id="SM00355">
    <property type="entry name" value="ZnF_C2H2"/>
    <property type="match status" value="16"/>
</dbReference>
<keyword evidence="6" id="KW-0862">Zinc</keyword>
<feature type="region of interest" description="Disordered" evidence="12">
    <location>
        <begin position="737"/>
        <end position="760"/>
    </location>
</feature>
<sequence>MGVIVVVSDQSVTEAICEIASSLLQTVDKDCGAVSHVVAEACLNLSQSGQPHDVTSPADTAALAKPEYNHSLKTTPRKRRKKTEAEELFSCIECSKDFESAYTRDRHQRWKHGKRPIHECCDCGQTFKANRSLIVHQRIYHSAPTAAVKPEEEQRAPKTYACSTCGKQIPSSASLKRHLIVHSGKRPYKCALCGRGFTQIGNLKIHYKVHKGKFTNVAPLKKRVPQSEKTQSSLEICFCHLCWTQFSKKHLLEEHLKQVHELKKPFSCAQCGKRFTYIHKLKEHEAGHEGLKAYQCSQCDKGFQTLKGLENHMRDHTGEKPFPCIICGKRFKQESTLQGFNNHKKIHNVKPIGPTRQLGRPRQLGSNRKSSRPKRVLPDSEGEDQTWEPPDLGSSPYDHLGNNENHAAENHSQDQERCPVEQLSWPSGTSSSEFQTSTTCTELNHDEEHRPETQDQDHRGAPTDKTLRQLESEHGSSHERLQEKLPEKPKQAPGPRRHKKNYDCPTCGRVLSHNTALQRHLVIHSGKRPFKCFICGRGFTQSGNLKTHMKVHRGELPNWTLVQEKSPHKESLLTVHVCGECGMDFPQKQQLEEHRQSHKKPYACPDCDKTFKNEYYFKIHKRVHSGDSPFLCSECGKSCVTADSFKKHKLTHTEEKNFHCDQCGRAFSQSSHLNVHLKTHTGERPHLCSICGKSYSKACDLKVHLRVHTGEKPYTCEKCGKCFYYSQGYRAHLKIHNKRPKPSTKPLGRPKQQMLVLNNH</sequence>
<keyword evidence="7" id="KW-0805">Transcription regulation</keyword>
<dbReference type="FunFam" id="3.30.160.60:FF:001158">
    <property type="entry name" value="zinc finger protein 22"/>
    <property type="match status" value="1"/>
</dbReference>
<keyword evidence="9" id="KW-0804">Transcription</keyword>
<accession>A0A4U5U4W5</accession>
<dbReference type="FunFam" id="3.30.160.60:FF:000100">
    <property type="entry name" value="Zinc finger 45-like"/>
    <property type="match status" value="1"/>
</dbReference>
<feature type="domain" description="C2H2-type" evidence="13">
    <location>
        <begin position="118"/>
        <end position="146"/>
    </location>
</feature>
<gene>
    <name evidence="14" type="ORF">D9C73_002634</name>
</gene>
<keyword evidence="5 11" id="KW-0863">Zinc-finger</keyword>
<dbReference type="STRING" id="240159.A0A4U5U4W5"/>
<keyword evidence="15" id="KW-1185">Reference proteome</keyword>
<keyword evidence="3" id="KW-0479">Metal-binding</keyword>
<dbReference type="AlphaFoldDB" id="A0A4U5U4W5"/>
<evidence type="ECO:0000313" key="15">
    <source>
        <dbReference type="Proteomes" id="UP000298787"/>
    </source>
</evidence>
<dbReference type="GO" id="GO:0000978">
    <property type="term" value="F:RNA polymerase II cis-regulatory region sequence-specific DNA binding"/>
    <property type="evidence" value="ECO:0007669"/>
    <property type="project" value="TreeGrafter"/>
</dbReference>
<feature type="domain" description="C2H2-type" evidence="13">
    <location>
        <begin position="630"/>
        <end position="657"/>
    </location>
</feature>
<name>A0A4U5U4W5_COLLU</name>
<dbReference type="FunFam" id="3.30.160.60:FF:002343">
    <property type="entry name" value="Zinc finger protein 33A"/>
    <property type="match status" value="1"/>
</dbReference>
<feature type="domain" description="C2H2-type" evidence="13">
    <location>
        <begin position="266"/>
        <end position="293"/>
    </location>
</feature>
<keyword evidence="4" id="KW-0677">Repeat</keyword>
<keyword evidence="10" id="KW-0539">Nucleus</keyword>
<keyword evidence="8" id="KW-0238">DNA-binding</keyword>
<feature type="region of interest" description="Disordered" evidence="12">
    <location>
        <begin position="339"/>
        <end position="503"/>
    </location>
</feature>
<feature type="domain" description="C2H2-type" evidence="13">
    <location>
        <begin position="658"/>
        <end position="685"/>
    </location>
</feature>
<evidence type="ECO:0000256" key="12">
    <source>
        <dbReference type="SAM" id="MobiDB-lite"/>
    </source>
</evidence>